<sequence length="213" mass="23446">MSFLMRAPRECASWEWELDAFAAPGLEPALMTAARMSAVLREHGLLEADVLEWMWFVHGVGGIGVLTRLPVMGRFDAAELARRIRRSRPVGYPDAQVGPIAVTGKGTWFDAEGGERRERDLVVLTVDPDDHALTADVEVFHDIWGRYDFRGVPHPDVQRRNAPRLAAALRALDSLLGTPARPGEPTYFGCAEGYGIAEPDEIDGLGPDLTDQL</sequence>
<accession>A0ABY9UZS9</accession>
<keyword evidence="2" id="KW-1185">Reference proteome</keyword>
<name>A0ABY9UZS9_9ACTN</name>
<dbReference type="EMBL" id="CP117522">
    <property type="protein sequence ID" value="WNE97492.1"/>
    <property type="molecule type" value="Genomic_DNA"/>
</dbReference>
<gene>
    <name evidence="1" type="ORF">PS467_20230</name>
</gene>
<dbReference type="RefSeq" id="WP_311036461.1">
    <property type="nucleotide sequence ID" value="NZ_CP117522.1"/>
</dbReference>
<evidence type="ECO:0000313" key="2">
    <source>
        <dbReference type="Proteomes" id="UP001305606"/>
    </source>
</evidence>
<proteinExistence type="predicted"/>
<protein>
    <submittedName>
        <fullName evidence="1">Uncharacterized protein</fullName>
    </submittedName>
</protein>
<dbReference type="Proteomes" id="UP001305606">
    <property type="component" value="Chromosome"/>
</dbReference>
<evidence type="ECO:0000313" key="1">
    <source>
        <dbReference type="EMBL" id="WNE97492.1"/>
    </source>
</evidence>
<reference evidence="1 2" key="1">
    <citation type="submission" date="2023-02" db="EMBL/GenBank/DDBJ databases">
        <title>Streptomyces sp. SCA4-21 with antifungal activity against Fusarium oxysporum f. sp. cubense, Streptomyces sp. SCA2-17 with antifungal activity against Fusarium oxysporum f. sp. cubense.</title>
        <authorList>
            <person name="Qi D."/>
        </authorList>
    </citation>
    <scope>NUCLEOTIDE SEQUENCE [LARGE SCALE GENOMIC DNA]</scope>
    <source>
        <strain evidence="1 2">SCA4-21</strain>
    </source>
</reference>
<organism evidence="1 2">
    <name type="scientific">Streptomyces luomodiensis</name>
    <dbReference type="NCBI Taxonomy" id="3026192"/>
    <lineage>
        <taxon>Bacteria</taxon>
        <taxon>Bacillati</taxon>
        <taxon>Actinomycetota</taxon>
        <taxon>Actinomycetes</taxon>
        <taxon>Kitasatosporales</taxon>
        <taxon>Streptomycetaceae</taxon>
        <taxon>Streptomyces</taxon>
    </lineage>
</organism>